<evidence type="ECO:0000313" key="1">
    <source>
        <dbReference type="EMBL" id="KAK0622465.1"/>
    </source>
</evidence>
<evidence type="ECO:0000313" key="2">
    <source>
        <dbReference type="Proteomes" id="UP001175000"/>
    </source>
</evidence>
<sequence length="189" mass="21343">MTNCAEIPLEAFKTDEWRSYLQKWEDMFHPDSLFDMSGDRTLPPHADFLWTLFKGEISHVPSAPGIPWRHVLYDQYVTWSGRKELSESPWAPLFPRMRDIGEVLLEKMPGWKFGMASMGMMAMVPSRAREGDVIVVLCGADVPIILRALEGCPGQYTLVGAAYVHGIMYGDALEELDKGEATEETFVLV</sequence>
<dbReference type="PANTHER" id="PTHR24148:SF73">
    <property type="entry name" value="HET DOMAIN PROTEIN (AFU_ORTHOLOGUE AFUA_8G01020)"/>
    <property type="match status" value="1"/>
</dbReference>
<organism evidence="1 2">
    <name type="scientific">Immersiella caudata</name>
    <dbReference type="NCBI Taxonomy" id="314043"/>
    <lineage>
        <taxon>Eukaryota</taxon>
        <taxon>Fungi</taxon>
        <taxon>Dikarya</taxon>
        <taxon>Ascomycota</taxon>
        <taxon>Pezizomycotina</taxon>
        <taxon>Sordariomycetes</taxon>
        <taxon>Sordariomycetidae</taxon>
        <taxon>Sordariales</taxon>
        <taxon>Lasiosphaeriaceae</taxon>
        <taxon>Immersiella</taxon>
    </lineage>
</organism>
<keyword evidence="2" id="KW-1185">Reference proteome</keyword>
<dbReference type="InterPro" id="IPR052895">
    <property type="entry name" value="HetReg/Transcr_Mod"/>
</dbReference>
<gene>
    <name evidence="1" type="ORF">B0T14DRAFT_513909</name>
</gene>
<dbReference type="Pfam" id="PF26639">
    <property type="entry name" value="Het-6_barrel"/>
    <property type="match status" value="1"/>
</dbReference>
<name>A0AA39WVR0_9PEZI</name>
<comment type="caution">
    <text evidence="1">The sequence shown here is derived from an EMBL/GenBank/DDBJ whole genome shotgun (WGS) entry which is preliminary data.</text>
</comment>
<dbReference type="AlphaFoldDB" id="A0AA39WVR0"/>
<reference evidence="1" key="1">
    <citation type="submission" date="2023-06" db="EMBL/GenBank/DDBJ databases">
        <title>Genome-scale phylogeny and comparative genomics of the fungal order Sordariales.</title>
        <authorList>
            <consortium name="Lawrence Berkeley National Laboratory"/>
            <person name="Hensen N."/>
            <person name="Bonometti L."/>
            <person name="Westerberg I."/>
            <person name="Brannstrom I.O."/>
            <person name="Guillou S."/>
            <person name="Cros-Aarteil S."/>
            <person name="Calhoun S."/>
            <person name="Haridas S."/>
            <person name="Kuo A."/>
            <person name="Mondo S."/>
            <person name="Pangilinan J."/>
            <person name="Riley R."/>
            <person name="Labutti K."/>
            <person name="Andreopoulos B."/>
            <person name="Lipzen A."/>
            <person name="Chen C."/>
            <person name="Yanf M."/>
            <person name="Daum C."/>
            <person name="Ng V."/>
            <person name="Clum A."/>
            <person name="Steindorff A."/>
            <person name="Ohm R."/>
            <person name="Martin F."/>
            <person name="Silar P."/>
            <person name="Natvig D."/>
            <person name="Lalanne C."/>
            <person name="Gautier V."/>
            <person name="Ament-Velasquez S.L."/>
            <person name="Kruys A."/>
            <person name="Hutchinson M.I."/>
            <person name="Powell A.J."/>
            <person name="Barry K."/>
            <person name="Miller A.N."/>
            <person name="Grigoriev I.V."/>
            <person name="Debuchy R."/>
            <person name="Gladieux P."/>
            <person name="Thoren M.H."/>
            <person name="Johannesson H."/>
        </authorList>
    </citation>
    <scope>NUCLEOTIDE SEQUENCE</scope>
    <source>
        <strain evidence="1">CBS 606.72</strain>
    </source>
</reference>
<proteinExistence type="predicted"/>
<protein>
    <submittedName>
        <fullName evidence="1">Uncharacterized protein</fullName>
    </submittedName>
</protein>
<accession>A0AA39WVR0</accession>
<dbReference type="EMBL" id="JAULSU010000003">
    <property type="protein sequence ID" value="KAK0622465.1"/>
    <property type="molecule type" value="Genomic_DNA"/>
</dbReference>
<dbReference type="PANTHER" id="PTHR24148">
    <property type="entry name" value="ANKYRIN REPEAT DOMAIN-CONTAINING PROTEIN 39 HOMOLOG-RELATED"/>
    <property type="match status" value="1"/>
</dbReference>
<dbReference type="Proteomes" id="UP001175000">
    <property type="component" value="Unassembled WGS sequence"/>
</dbReference>